<feature type="transmembrane region" description="Helical" evidence="7">
    <location>
        <begin position="422"/>
        <end position="449"/>
    </location>
</feature>
<feature type="transmembrane region" description="Helical" evidence="7">
    <location>
        <begin position="589"/>
        <end position="610"/>
    </location>
</feature>
<keyword evidence="5 7" id="KW-1133">Transmembrane helix</keyword>
<evidence type="ECO:0000313" key="12">
    <source>
        <dbReference type="Proteomes" id="UP000077315"/>
    </source>
</evidence>
<feature type="domain" description="CSC1/OSCA1-like cytosolic" evidence="10">
    <location>
        <begin position="178"/>
        <end position="363"/>
    </location>
</feature>
<accession>A0A162NIS5</accession>
<dbReference type="Proteomes" id="UP000077315">
    <property type="component" value="Unassembled WGS sequence"/>
</dbReference>
<feature type="transmembrane region" description="Helical" evidence="7">
    <location>
        <begin position="87"/>
        <end position="115"/>
    </location>
</feature>
<evidence type="ECO:0000256" key="2">
    <source>
        <dbReference type="ARBA" id="ARBA00007779"/>
    </source>
</evidence>
<evidence type="ECO:0000256" key="3">
    <source>
        <dbReference type="ARBA" id="ARBA00022448"/>
    </source>
</evidence>
<dbReference type="OrthoDB" id="1076608at2759"/>
<dbReference type="InParanoid" id="A0A162NIS5"/>
<feature type="transmembrane region" description="Helical" evidence="7">
    <location>
        <begin position="563"/>
        <end position="583"/>
    </location>
</feature>
<evidence type="ECO:0000256" key="7">
    <source>
        <dbReference type="SAM" id="Phobius"/>
    </source>
</evidence>
<name>A0A162NIS5_PHYB8</name>
<organism evidence="11 12">
    <name type="scientific">Phycomyces blakesleeanus (strain ATCC 8743b / DSM 1359 / FGSC 10004 / NBRC 33097 / NRRL 1555)</name>
    <dbReference type="NCBI Taxonomy" id="763407"/>
    <lineage>
        <taxon>Eukaryota</taxon>
        <taxon>Fungi</taxon>
        <taxon>Fungi incertae sedis</taxon>
        <taxon>Mucoromycota</taxon>
        <taxon>Mucoromycotina</taxon>
        <taxon>Mucoromycetes</taxon>
        <taxon>Mucorales</taxon>
        <taxon>Phycomycetaceae</taxon>
        <taxon>Phycomyces</taxon>
    </lineage>
</organism>
<protein>
    <recommendedName>
        <fullName evidence="13">CSC1/OSCA1-like 7TM region domain-containing protein</fullName>
    </recommendedName>
</protein>
<dbReference type="PANTHER" id="PTHR13018">
    <property type="entry name" value="PROBABLE MEMBRANE PROTEIN DUF221-RELATED"/>
    <property type="match status" value="1"/>
</dbReference>
<feature type="transmembrane region" description="Helical" evidence="7">
    <location>
        <begin position="654"/>
        <end position="674"/>
    </location>
</feature>
<comment type="subcellular location">
    <subcellularLocation>
        <location evidence="1">Membrane</location>
        <topology evidence="1">Multi-pass membrane protein</topology>
    </subcellularLocation>
</comment>
<evidence type="ECO:0000256" key="6">
    <source>
        <dbReference type="ARBA" id="ARBA00023136"/>
    </source>
</evidence>
<dbReference type="InterPro" id="IPR032880">
    <property type="entry name" value="CSC1/OSCA1-like_N"/>
</dbReference>
<evidence type="ECO:0000313" key="11">
    <source>
        <dbReference type="EMBL" id="OAD74618.1"/>
    </source>
</evidence>
<evidence type="ECO:0000259" key="10">
    <source>
        <dbReference type="Pfam" id="PF14703"/>
    </source>
</evidence>
<dbReference type="Pfam" id="PF13967">
    <property type="entry name" value="RSN1_TM"/>
    <property type="match status" value="1"/>
</dbReference>
<proteinExistence type="inferred from homology"/>
<feature type="transmembrane region" description="Helical" evidence="7">
    <location>
        <begin position="135"/>
        <end position="153"/>
    </location>
</feature>
<keyword evidence="12" id="KW-1185">Reference proteome</keyword>
<feature type="transmembrane region" description="Helical" evidence="7">
    <location>
        <begin position="469"/>
        <end position="491"/>
    </location>
</feature>
<dbReference type="GO" id="GO:0005886">
    <property type="term" value="C:plasma membrane"/>
    <property type="evidence" value="ECO:0007669"/>
    <property type="project" value="TreeGrafter"/>
</dbReference>
<dbReference type="GO" id="GO:0005227">
    <property type="term" value="F:calcium-activated cation channel activity"/>
    <property type="evidence" value="ECO:0007669"/>
    <property type="project" value="InterPro"/>
</dbReference>
<keyword evidence="6 7" id="KW-0472">Membrane</keyword>
<evidence type="ECO:0000256" key="1">
    <source>
        <dbReference type="ARBA" id="ARBA00004141"/>
    </source>
</evidence>
<dbReference type="AlphaFoldDB" id="A0A162NIS5"/>
<feature type="transmembrane region" description="Helical" evidence="7">
    <location>
        <begin position="12"/>
        <end position="30"/>
    </location>
</feature>
<dbReference type="InterPro" id="IPR027815">
    <property type="entry name" value="CSC1/OSCA1-like_cyt"/>
</dbReference>
<evidence type="ECO:0000259" key="9">
    <source>
        <dbReference type="Pfam" id="PF13967"/>
    </source>
</evidence>
<feature type="transmembrane region" description="Helical" evidence="7">
    <location>
        <begin position="631"/>
        <end position="648"/>
    </location>
</feature>
<feature type="transmembrane region" description="Helical" evidence="7">
    <location>
        <begin position="532"/>
        <end position="551"/>
    </location>
</feature>
<evidence type="ECO:0000259" key="8">
    <source>
        <dbReference type="Pfam" id="PF02714"/>
    </source>
</evidence>
<sequence>SADSSVSTFTSALWFNAALGAGFFAVFNILRTRRRQTYTPRSYVVPKGKQPPPLPDGYFLWIPTLLYTSDKELIRCMGLDRFMVLKFLRMGIVIFSIATLFMVPILIPINVIGQLKSEGLNLLTIGNVSDVPRTWAHVILAFFFTVGLIYYTFRETRAYLVLRREYLMSPEFAESVVARSLFVPSIPKDVHNIEDLARIFNRFPGGVRRIWINRDLKDLPDDVEDRDKKVHSLETAITKTILSTYKYNNKKGIQPENGSDTEVLIPQELRPTHRVSSLPIGLPFVGRKVDSIDYYHEEIQSLNKKILEKQHLATNYECLSSAFIEFNQQIAAHMAAQTLIHSKELQMAPRYIEIAPTDIIWENMNIQSFSRLLRRMFSLSFTTVIIIFWAIPVVFVQGISTLESLSKLLPFLEAVQDLGPTVVGIIQGILPAAALAILVALVPIIFSMLSKLEGIPRKSFVELSVLHKFFFFQFVDVVLVSTVAGGIFNVLPDLTKNPASIINLLAEKLPRASTFFITYVMLQATNSAAQNLLQLVPYILSFVMPIFNTTPRDIYHQKRQCPTVNLGTLIPTHSVIFVLGIEYSTIAPLILPFVLLFFCFHYFVLLYQFMHVYERPYETGGRGFPRAIRHVYIGMFTWQITMIGLFAVRGNKAIGQLVVMIILLVAGCFSLALYDKAFKPLFKFLP</sequence>
<dbReference type="Pfam" id="PF02714">
    <property type="entry name" value="RSN1_7TM"/>
    <property type="match status" value="1"/>
</dbReference>
<dbReference type="GeneID" id="28988758"/>
<feature type="domain" description="CSC1/OSCA1-like 7TM region" evidence="8">
    <location>
        <begin position="374"/>
        <end position="646"/>
    </location>
</feature>
<evidence type="ECO:0008006" key="13">
    <source>
        <dbReference type="Google" id="ProtNLM"/>
    </source>
</evidence>
<reference evidence="12" key="1">
    <citation type="submission" date="2015-06" db="EMBL/GenBank/DDBJ databases">
        <title>Expansion of signal transduction pathways in fungi by whole-genome duplication.</title>
        <authorList>
            <consortium name="DOE Joint Genome Institute"/>
            <person name="Corrochano L.M."/>
            <person name="Kuo A."/>
            <person name="Marcet-Houben M."/>
            <person name="Polaino S."/>
            <person name="Salamov A."/>
            <person name="Villalobos J.M."/>
            <person name="Alvarez M.I."/>
            <person name="Avalos J."/>
            <person name="Benito E.P."/>
            <person name="Benoit I."/>
            <person name="Burger G."/>
            <person name="Camino L.P."/>
            <person name="Canovas D."/>
            <person name="Cerda-Olmedo E."/>
            <person name="Cheng J.-F."/>
            <person name="Dominguez A."/>
            <person name="Elias M."/>
            <person name="Eslava A.P."/>
            <person name="Glaser F."/>
            <person name="Grimwood J."/>
            <person name="Gutierrez G."/>
            <person name="Heitman J."/>
            <person name="Henrissat B."/>
            <person name="Iturriaga E.A."/>
            <person name="Lang B.F."/>
            <person name="Lavin J.L."/>
            <person name="Lee S."/>
            <person name="Li W."/>
            <person name="Lindquist E."/>
            <person name="Lopez-Garcia S."/>
            <person name="Luque E.M."/>
            <person name="Marcos A.T."/>
            <person name="Martin J."/>
            <person name="McCluskey K."/>
            <person name="Medina H.R."/>
            <person name="Miralles-Duran A."/>
            <person name="Miyazaki A."/>
            <person name="Munoz-Torres E."/>
            <person name="Oguiza J.A."/>
            <person name="Ohm R."/>
            <person name="Olmedo M."/>
            <person name="Orejas M."/>
            <person name="Ortiz-Castellanos L."/>
            <person name="Pisabarro A.G."/>
            <person name="Rodriguez-Romero J."/>
            <person name="Ruiz-Herrera J."/>
            <person name="Ruiz-Vazquez R."/>
            <person name="Sanz C."/>
            <person name="Schackwitz W."/>
            <person name="Schmutz J."/>
            <person name="Shahriari M."/>
            <person name="Shelest E."/>
            <person name="Silva-Franco F."/>
            <person name="Soanes D."/>
            <person name="Syed K."/>
            <person name="Tagua V.G."/>
            <person name="Talbot N.J."/>
            <person name="Thon M."/>
            <person name="De vries R.P."/>
            <person name="Wiebenga A."/>
            <person name="Yadav J.S."/>
            <person name="Braun E.L."/>
            <person name="Baker S."/>
            <person name="Garre V."/>
            <person name="Horwitz B."/>
            <person name="Torres-Martinez S."/>
            <person name="Idnurm A."/>
            <person name="Herrera-Estrella A."/>
            <person name="Gabaldon T."/>
            <person name="Grigoriev I.V."/>
        </authorList>
    </citation>
    <scope>NUCLEOTIDE SEQUENCE [LARGE SCALE GENOMIC DNA]</scope>
    <source>
        <strain evidence="12">NRRL 1555(-)</strain>
    </source>
</reference>
<dbReference type="EMBL" id="KV440978">
    <property type="protein sequence ID" value="OAD74618.1"/>
    <property type="molecule type" value="Genomic_DNA"/>
</dbReference>
<keyword evidence="3" id="KW-0813">Transport</keyword>
<dbReference type="InterPro" id="IPR045122">
    <property type="entry name" value="Csc1-like"/>
</dbReference>
<feature type="non-terminal residue" evidence="11">
    <location>
        <position position="686"/>
    </location>
</feature>
<dbReference type="Pfam" id="PF14703">
    <property type="entry name" value="PHM7_cyt"/>
    <property type="match status" value="1"/>
</dbReference>
<feature type="non-terminal residue" evidence="11">
    <location>
        <position position="1"/>
    </location>
</feature>
<feature type="domain" description="CSC1/OSCA1-like N-terminal transmembrane" evidence="9">
    <location>
        <begin position="9"/>
        <end position="155"/>
    </location>
</feature>
<gene>
    <name evidence="11" type="ORF">PHYBLDRAFT_10461</name>
</gene>
<feature type="transmembrane region" description="Helical" evidence="7">
    <location>
        <begin position="377"/>
        <end position="402"/>
    </location>
</feature>
<dbReference type="FunCoup" id="A0A162NIS5">
    <property type="interactions" value="82"/>
</dbReference>
<comment type="similarity">
    <text evidence="2">Belongs to the CSC1 (TC 1.A.17) family.</text>
</comment>
<keyword evidence="4 7" id="KW-0812">Transmembrane</keyword>
<dbReference type="RefSeq" id="XP_018292658.1">
    <property type="nucleotide sequence ID" value="XM_018427852.1"/>
</dbReference>
<evidence type="ECO:0000256" key="4">
    <source>
        <dbReference type="ARBA" id="ARBA00022692"/>
    </source>
</evidence>
<dbReference type="VEuPathDB" id="FungiDB:PHYBLDRAFT_10461"/>
<evidence type="ECO:0000256" key="5">
    <source>
        <dbReference type="ARBA" id="ARBA00022989"/>
    </source>
</evidence>
<dbReference type="InterPro" id="IPR003864">
    <property type="entry name" value="CSC1/OSCA1-like_7TM"/>
</dbReference>
<dbReference type="PANTHER" id="PTHR13018:SF139">
    <property type="entry name" value="PHOSPHATE METABOLISM PROTEIN 7"/>
    <property type="match status" value="1"/>
</dbReference>